<protein>
    <recommendedName>
        <fullName evidence="7">BHLH domain-containing protein</fullName>
    </recommendedName>
</protein>
<keyword evidence="3" id="KW-0238">DNA-binding</keyword>
<feature type="compositionally biased region" description="Basic and acidic residues" evidence="6">
    <location>
        <begin position="437"/>
        <end position="448"/>
    </location>
</feature>
<feature type="compositionally biased region" description="Acidic residues" evidence="6">
    <location>
        <begin position="457"/>
        <end position="467"/>
    </location>
</feature>
<organism evidence="8 9">
    <name type="scientific">Clytia hemisphaerica</name>
    <dbReference type="NCBI Taxonomy" id="252671"/>
    <lineage>
        <taxon>Eukaryota</taxon>
        <taxon>Metazoa</taxon>
        <taxon>Cnidaria</taxon>
        <taxon>Hydrozoa</taxon>
        <taxon>Hydroidolina</taxon>
        <taxon>Leptothecata</taxon>
        <taxon>Obeliida</taxon>
        <taxon>Clytiidae</taxon>
        <taxon>Clytia</taxon>
    </lineage>
</organism>
<dbReference type="InterPro" id="IPR051098">
    <property type="entry name" value="NeuroDiff_E-box_TFs"/>
</dbReference>
<evidence type="ECO:0000256" key="3">
    <source>
        <dbReference type="ARBA" id="ARBA00023125"/>
    </source>
</evidence>
<dbReference type="GO" id="GO:0000978">
    <property type="term" value="F:RNA polymerase II cis-regulatory region sequence-specific DNA binding"/>
    <property type="evidence" value="ECO:0007669"/>
    <property type="project" value="TreeGrafter"/>
</dbReference>
<feature type="compositionally biased region" description="Basic and acidic residues" evidence="6">
    <location>
        <begin position="475"/>
        <end position="484"/>
    </location>
</feature>
<feature type="region of interest" description="Disordered" evidence="6">
    <location>
        <begin position="552"/>
        <end position="613"/>
    </location>
</feature>
<feature type="compositionally biased region" description="Polar residues" evidence="6">
    <location>
        <begin position="372"/>
        <end position="390"/>
    </location>
</feature>
<dbReference type="InterPro" id="IPR011598">
    <property type="entry name" value="bHLH_dom"/>
</dbReference>
<dbReference type="PANTHER" id="PTHR11793:SF13">
    <property type="entry name" value="PROTEIN DAUGHTERLESS"/>
    <property type="match status" value="1"/>
</dbReference>
<dbReference type="RefSeq" id="XP_066917050.1">
    <property type="nucleotide sequence ID" value="XM_067060949.1"/>
</dbReference>
<dbReference type="GO" id="GO:0000785">
    <property type="term" value="C:chromatin"/>
    <property type="evidence" value="ECO:0007669"/>
    <property type="project" value="TreeGrafter"/>
</dbReference>
<feature type="compositionally biased region" description="Low complexity" evidence="6">
    <location>
        <begin position="140"/>
        <end position="154"/>
    </location>
</feature>
<dbReference type="FunFam" id="4.10.280.10:FF:000001">
    <property type="entry name" value="Putative transcription factor 12"/>
    <property type="match status" value="1"/>
</dbReference>
<feature type="region of interest" description="Disordered" evidence="6">
    <location>
        <begin position="1"/>
        <end position="25"/>
    </location>
</feature>
<sequence length="613" mass="66648">MSHQRDGPMAEWLNAWERSGEPPSTRMAIHNEKELSDLLDFSAMFTPPTNSNTVTKTNTNSPPAHQNTTTDPSAAVSRAGIEEPSWTTYEPRNYEGNTPAPLLAHENADISSSRKPITTTFSPTGSKKDPFSTMLFTNRSQPLSSYPENSSSPDSSRRYKTSSNKSHSQFRSVYSPTSDDLIPGETPLQYPSPKGALYGDYYLAEHGSPDPWGHHMTSSRPPPTISAVYSSLPPEIPGSATSQSTAQFMQASPTIQTAPPRVTDSSVQPPPSNGGSTQTADALGKALASMYSTGDAHASNNSFPSNPSTPVASPPPLISDRAQVSNGPSSAPGNPAWQTSGNPSPPFDSMQQLNRMQESLDDAIWVLKSHAESTSQRNQNMPPNAQYPSTPQFPPGLTDQLQNLQNSVLDTPGGLEASTAALLNSMNTIREGGMLGSEKKSKVKVEGKGKKRSKDSIDDDLNDEPGNEETGGTKVVRESERRHANNARERIRVRDINEAFKELGRMCSLHLKNESPQTKLTILHQAVTIITSLESQVRERNLNPKAACLKRRGDEEKMNDDVSEKRMNMNGSFDGSKRPGNKKPQQVRRTGFPTDQLDGSVQPMVPDAGIFSH</sequence>
<reference evidence="8" key="1">
    <citation type="submission" date="2021-01" db="UniProtKB">
        <authorList>
            <consortium name="EnsemblMetazoa"/>
        </authorList>
    </citation>
    <scope>IDENTIFICATION</scope>
</reference>
<keyword evidence="5" id="KW-0539">Nucleus</keyword>
<feature type="compositionally biased region" description="Basic and acidic residues" evidence="6">
    <location>
        <begin position="552"/>
        <end position="567"/>
    </location>
</feature>
<dbReference type="AlphaFoldDB" id="A0A7M6DNV7"/>
<feature type="compositionally biased region" description="Polar residues" evidence="6">
    <location>
        <begin position="164"/>
        <end position="178"/>
    </location>
</feature>
<dbReference type="GO" id="GO:0046983">
    <property type="term" value="F:protein dimerization activity"/>
    <property type="evidence" value="ECO:0007669"/>
    <property type="project" value="InterPro"/>
</dbReference>
<dbReference type="Proteomes" id="UP000594262">
    <property type="component" value="Unplaced"/>
</dbReference>
<dbReference type="GO" id="GO:0005667">
    <property type="term" value="C:transcription regulator complex"/>
    <property type="evidence" value="ECO:0007669"/>
    <property type="project" value="TreeGrafter"/>
</dbReference>
<dbReference type="SUPFAM" id="SSF47459">
    <property type="entry name" value="HLH, helix-loop-helix DNA-binding domain"/>
    <property type="match status" value="1"/>
</dbReference>
<feature type="compositionally biased region" description="Low complexity" evidence="6">
    <location>
        <begin position="299"/>
        <end position="310"/>
    </location>
</feature>
<evidence type="ECO:0000313" key="9">
    <source>
        <dbReference type="Proteomes" id="UP000594262"/>
    </source>
</evidence>
<feature type="compositionally biased region" description="Polar residues" evidence="6">
    <location>
        <begin position="109"/>
        <end position="125"/>
    </location>
</feature>
<evidence type="ECO:0000256" key="1">
    <source>
        <dbReference type="ARBA" id="ARBA00004123"/>
    </source>
</evidence>
<dbReference type="SMART" id="SM00353">
    <property type="entry name" value="HLH"/>
    <property type="match status" value="1"/>
</dbReference>
<comment type="subcellular location">
    <subcellularLocation>
        <location evidence="1">Nucleus</location>
    </subcellularLocation>
</comment>
<accession>A0A7M6DNV7</accession>
<dbReference type="PROSITE" id="PS50888">
    <property type="entry name" value="BHLH"/>
    <property type="match status" value="1"/>
</dbReference>
<feature type="compositionally biased region" description="Low complexity" evidence="6">
    <location>
        <begin position="46"/>
        <end position="63"/>
    </location>
</feature>
<dbReference type="InterPro" id="IPR036638">
    <property type="entry name" value="HLH_DNA-bd_sf"/>
</dbReference>
<proteinExistence type="predicted"/>
<keyword evidence="9" id="KW-1185">Reference proteome</keyword>
<dbReference type="Gene3D" id="4.10.280.10">
    <property type="entry name" value="Helix-loop-helix DNA-binding domain"/>
    <property type="match status" value="1"/>
</dbReference>
<dbReference type="GeneID" id="136804250"/>
<dbReference type="OrthoDB" id="10034090at2759"/>
<evidence type="ECO:0000256" key="2">
    <source>
        <dbReference type="ARBA" id="ARBA00023015"/>
    </source>
</evidence>
<dbReference type="EnsemblMetazoa" id="CLYHEMT018833.1">
    <property type="protein sequence ID" value="CLYHEMP018833.1"/>
    <property type="gene ID" value="CLYHEMG018833"/>
</dbReference>
<keyword evidence="2" id="KW-0805">Transcription regulation</keyword>
<keyword evidence="4" id="KW-0804">Transcription</keyword>
<dbReference type="Pfam" id="PF00010">
    <property type="entry name" value="HLH"/>
    <property type="match status" value="1"/>
</dbReference>
<evidence type="ECO:0000259" key="7">
    <source>
        <dbReference type="PROSITE" id="PS50888"/>
    </source>
</evidence>
<evidence type="ECO:0000256" key="4">
    <source>
        <dbReference type="ARBA" id="ARBA00023163"/>
    </source>
</evidence>
<dbReference type="PANTHER" id="PTHR11793">
    <property type="entry name" value="BASIC HELIX-LOOP-HELIX TRANSCRIPTION FACTOR"/>
    <property type="match status" value="1"/>
</dbReference>
<evidence type="ECO:0000256" key="5">
    <source>
        <dbReference type="ARBA" id="ARBA00023242"/>
    </source>
</evidence>
<feature type="domain" description="BHLH" evidence="7">
    <location>
        <begin position="480"/>
        <end position="533"/>
    </location>
</feature>
<dbReference type="GO" id="GO:0005634">
    <property type="term" value="C:nucleus"/>
    <property type="evidence" value="ECO:0007669"/>
    <property type="project" value="UniProtKB-SubCell"/>
</dbReference>
<dbReference type="GO" id="GO:0000981">
    <property type="term" value="F:DNA-binding transcription factor activity, RNA polymerase II-specific"/>
    <property type="evidence" value="ECO:0007669"/>
    <property type="project" value="TreeGrafter"/>
</dbReference>
<feature type="region of interest" description="Disordered" evidence="6">
    <location>
        <begin position="43"/>
        <end position="399"/>
    </location>
</feature>
<feature type="region of interest" description="Disordered" evidence="6">
    <location>
        <begin position="432"/>
        <end position="484"/>
    </location>
</feature>
<evidence type="ECO:0000256" key="6">
    <source>
        <dbReference type="SAM" id="MobiDB-lite"/>
    </source>
</evidence>
<feature type="compositionally biased region" description="Polar residues" evidence="6">
    <location>
        <begin position="322"/>
        <end position="342"/>
    </location>
</feature>
<evidence type="ECO:0000313" key="8">
    <source>
        <dbReference type="EnsemblMetazoa" id="CLYHEMP018833.1"/>
    </source>
</evidence>
<name>A0A7M6DNV7_9CNID</name>
<feature type="compositionally biased region" description="Polar residues" evidence="6">
    <location>
        <begin position="239"/>
        <end position="280"/>
    </location>
</feature>